<organism evidence="3 4">
    <name type="scientific">Aromia moschata</name>
    <dbReference type="NCBI Taxonomy" id="1265417"/>
    <lineage>
        <taxon>Eukaryota</taxon>
        <taxon>Metazoa</taxon>
        <taxon>Ecdysozoa</taxon>
        <taxon>Arthropoda</taxon>
        <taxon>Hexapoda</taxon>
        <taxon>Insecta</taxon>
        <taxon>Pterygota</taxon>
        <taxon>Neoptera</taxon>
        <taxon>Endopterygota</taxon>
        <taxon>Coleoptera</taxon>
        <taxon>Polyphaga</taxon>
        <taxon>Cucujiformia</taxon>
        <taxon>Chrysomeloidea</taxon>
        <taxon>Cerambycidae</taxon>
        <taxon>Cerambycinae</taxon>
        <taxon>Callichromatini</taxon>
        <taxon>Aromia</taxon>
    </lineage>
</organism>
<comment type="caution">
    <text evidence="3">The sequence shown here is derived from an EMBL/GenBank/DDBJ whole genome shotgun (WGS) entry which is preliminary data.</text>
</comment>
<name>A0AAV8XLJ2_9CUCU</name>
<feature type="compositionally biased region" description="Polar residues" evidence="1">
    <location>
        <begin position="146"/>
        <end position="161"/>
    </location>
</feature>
<dbReference type="GO" id="GO:0005634">
    <property type="term" value="C:nucleus"/>
    <property type="evidence" value="ECO:0007669"/>
    <property type="project" value="TreeGrafter"/>
</dbReference>
<proteinExistence type="predicted"/>
<dbReference type="Proteomes" id="UP001162162">
    <property type="component" value="Unassembled WGS sequence"/>
</dbReference>
<evidence type="ECO:0000313" key="3">
    <source>
        <dbReference type="EMBL" id="KAJ8939887.1"/>
    </source>
</evidence>
<dbReference type="InterPro" id="IPR039353">
    <property type="entry name" value="TF_Adf1"/>
</dbReference>
<gene>
    <name evidence="3" type="ORF">NQ318_023227</name>
</gene>
<sequence>MDVEKLINIIYEKKPLWDMTDKSYHMRDIQRKLWQEVATEMSGQVDELKTKWRGLRDTFRKEFNKSKKQKSGDGAESVVTSKWAYYKMLLFLSKTVERRKLHGNVSPQKENDNKSDSETESTLEVADNRNSQSTIQESSQQISNTDIQQPSTSGTKATKPTTAEHAGGTGGSPPGQTPPGTQGRTQPDRPWGEAFSDNAAVHAPPQGAFQPSRRHVKEGF</sequence>
<dbReference type="InterPro" id="IPR006578">
    <property type="entry name" value="MADF-dom"/>
</dbReference>
<dbReference type="GO" id="GO:0006357">
    <property type="term" value="P:regulation of transcription by RNA polymerase II"/>
    <property type="evidence" value="ECO:0007669"/>
    <property type="project" value="TreeGrafter"/>
</dbReference>
<dbReference type="Pfam" id="PF10545">
    <property type="entry name" value="MADF_DNA_bdg"/>
    <property type="match status" value="1"/>
</dbReference>
<feature type="region of interest" description="Disordered" evidence="1">
    <location>
        <begin position="102"/>
        <end position="220"/>
    </location>
</feature>
<accession>A0AAV8XLJ2</accession>
<dbReference type="AlphaFoldDB" id="A0AAV8XLJ2"/>
<dbReference type="PROSITE" id="PS51029">
    <property type="entry name" value="MADF"/>
    <property type="match status" value="1"/>
</dbReference>
<evidence type="ECO:0000313" key="4">
    <source>
        <dbReference type="Proteomes" id="UP001162162"/>
    </source>
</evidence>
<dbReference type="EMBL" id="JAPWTK010000460">
    <property type="protein sequence ID" value="KAJ8939887.1"/>
    <property type="molecule type" value="Genomic_DNA"/>
</dbReference>
<dbReference type="SMART" id="SM00595">
    <property type="entry name" value="MADF"/>
    <property type="match status" value="1"/>
</dbReference>
<feature type="domain" description="MADF" evidence="2">
    <location>
        <begin position="5"/>
        <end position="97"/>
    </location>
</feature>
<reference evidence="3" key="1">
    <citation type="journal article" date="2023" name="Insect Mol. Biol.">
        <title>Genome sequencing provides insights into the evolution of gene families encoding plant cell wall-degrading enzymes in longhorned beetles.</title>
        <authorList>
            <person name="Shin N.R."/>
            <person name="Okamura Y."/>
            <person name="Kirsch R."/>
            <person name="Pauchet Y."/>
        </authorList>
    </citation>
    <scope>NUCLEOTIDE SEQUENCE</scope>
    <source>
        <strain evidence="3">AMC_N1</strain>
    </source>
</reference>
<evidence type="ECO:0000256" key="1">
    <source>
        <dbReference type="SAM" id="MobiDB-lite"/>
    </source>
</evidence>
<dbReference type="PANTHER" id="PTHR12243">
    <property type="entry name" value="MADF DOMAIN TRANSCRIPTION FACTOR"/>
    <property type="match status" value="1"/>
</dbReference>
<feature type="compositionally biased region" description="Low complexity" evidence="1">
    <location>
        <begin position="130"/>
        <end position="145"/>
    </location>
</feature>
<evidence type="ECO:0000259" key="2">
    <source>
        <dbReference type="PROSITE" id="PS51029"/>
    </source>
</evidence>
<keyword evidence="4" id="KW-1185">Reference proteome</keyword>
<dbReference type="GO" id="GO:0005667">
    <property type="term" value="C:transcription regulator complex"/>
    <property type="evidence" value="ECO:0007669"/>
    <property type="project" value="TreeGrafter"/>
</dbReference>
<dbReference type="PANTHER" id="PTHR12243:SF67">
    <property type="entry name" value="COREPRESSOR OF PANGOLIN, ISOFORM A-RELATED"/>
    <property type="match status" value="1"/>
</dbReference>
<protein>
    <recommendedName>
        <fullName evidence="2">MADF domain-containing protein</fullName>
    </recommendedName>
</protein>